<keyword evidence="2" id="KW-1185">Reference proteome</keyword>
<organism evidence="1 2">
    <name type="scientific">Mycena alexandri</name>
    <dbReference type="NCBI Taxonomy" id="1745969"/>
    <lineage>
        <taxon>Eukaryota</taxon>
        <taxon>Fungi</taxon>
        <taxon>Dikarya</taxon>
        <taxon>Basidiomycota</taxon>
        <taxon>Agaricomycotina</taxon>
        <taxon>Agaricomycetes</taxon>
        <taxon>Agaricomycetidae</taxon>
        <taxon>Agaricales</taxon>
        <taxon>Marasmiineae</taxon>
        <taxon>Mycenaceae</taxon>
        <taxon>Mycena</taxon>
    </lineage>
</organism>
<proteinExistence type="predicted"/>
<evidence type="ECO:0000313" key="2">
    <source>
        <dbReference type="Proteomes" id="UP001218188"/>
    </source>
</evidence>
<accession>A0AAD6XC33</accession>
<dbReference type="AlphaFoldDB" id="A0AAD6XC33"/>
<evidence type="ECO:0000313" key="1">
    <source>
        <dbReference type="EMBL" id="KAJ7044452.1"/>
    </source>
</evidence>
<name>A0AAD6XC33_9AGAR</name>
<protein>
    <submittedName>
        <fullName evidence="1">Uncharacterized protein</fullName>
    </submittedName>
</protein>
<sequence>MTKTPMPRPFIHRRIPRPRNPCRRSRHILEVNTYIPFIKTASMKALRIKFGDGNEIGGDVGSMNGVQDEFVALTLEDEGLSHNPRSENAKFRAFSSAALMLDRSILHKVLVPPEAMLCCPRVDHHSVVSPYRVHDEHAHGAPTRTIIIICVVVRLVRGVRGRVRIVIEVLREAQRAAAMRSVPRDEVEVGISDEIQGDRYVFVNQIVHDGVLGV</sequence>
<dbReference type="Proteomes" id="UP001218188">
    <property type="component" value="Unassembled WGS sequence"/>
</dbReference>
<reference evidence="1" key="1">
    <citation type="submission" date="2023-03" db="EMBL/GenBank/DDBJ databases">
        <title>Massive genome expansion in bonnet fungi (Mycena s.s.) driven by repeated elements and novel gene families across ecological guilds.</title>
        <authorList>
            <consortium name="Lawrence Berkeley National Laboratory"/>
            <person name="Harder C.B."/>
            <person name="Miyauchi S."/>
            <person name="Viragh M."/>
            <person name="Kuo A."/>
            <person name="Thoen E."/>
            <person name="Andreopoulos B."/>
            <person name="Lu D."/>
            <person name="Skrede I."/>
            <person name="Drula E."/>
            <person name="Henrissat B."/>
            <person name="Morin E."/>
            <person name="Kohler A."/>
            <person name="Barry K."/>
            <person name="LaButti K."/>
            <person name="Morin E."/>
            <person name="Salamov A."/>
            <person name="Lipzen A."/>
            <person name="Mereny Z."/>
            <person name="Hegedus B."/>
            <person name="Baldrian P."/>
            <person name="Stursova M."/>
            <person name="Weitz H."/>
            <person name="Taylor A."/>
            <person name="Grigoriev I.V."/>
            <person name="Nagy L.G."/>
            <person name="Martin F."/>
            <person name="Kauserud H."/>
        </authorList>
    </citation>
    <scope>NUCLEOTIDE SEQUENCE</scope>
    <source>
        <strain evidence="1">CBHHK200</strain>
    </source>
</reference>
<comment type="caution">
    <text evidence="1">The sequence shown here is derived from an EMBL/GenBank/DDBJ whole genome shotgun (WGS) entry which is preliminary data.</text>
</comment>
<dbReference type="EMBL" id="JARJCM010000007">
    <property type="protein sequence ID" value="KAJ7044452.1"/>
    <property type="molecule type" value="Genomic_DNA"/>
</dbReference>
<gene>
    <name evidence="1" type="ORF">C8F04DRAFT_1174886</name>
</gene>